<dbReference type="RefSeq" id="WP_258362833.1">
    <property type="nucleotide sequence ID" value="NZ_CP035055.1"/>
</dbReference>
<keyword evidence="1" id="KW-0472">Membrane</keyword>
<feature type="transmembrane region" description="Helical" evidence="1">
    <location>
        <begin position="20"/>
        <end position="41"/>
    </location>
</feature>
<sequence>MDKDERIEELERENRWLRHWLMGISVVLVLGAALEIITRFLNL</sequence>
<protein>
    <submittedName>
        <fullName evidence="2">Uncharacterized protein</fullName>
    </submittedName>
</protein>
<keyword evidence="1" id="KW-1133">Transmembrane helix</keyword>
<gene>
    <name evidence="2" type="ORF">P8634_04320</name>
</gene>
<keyword evidence="1" id="KW-0812">Transmembrane</keyword>
<evidence type="ECO:0000313" key="3">
    <source>
        <dbReference type="Proteomes" id="UP001218104"/>
    </source>
</evidence>
<accession>A0AAJ6D269</accession>
<dbReference type="AlphaFoldDB" id="A0AAJ6D269"/>
<dbReference type="Proteomes" id="UP001218104">
    <property type="component" value="Chromosome"/>
</dbReference>
<proteinExistence type="predicted"/>
<organism evidence="2 3">
    <name type="scientific">Limosilactobacillus fermentum</name>
    <name type="common">Lactobacillus fermentum</name>
    <dbReference type="NCBI Taxonomy" id="1613"/>
    <lineage>
        <taxon>Bacteria</taxon>
        <taxon>Bacillati</taxon>
        <taxon>Bacillota</taxon>
        <taxon>Bacilli</taxon>
        <taxon>Lactobacillales</taxon>
        <taxon>Lactobacillaceae</taxon>
        <taxon>Limosilactobacillus</taxon>
    </lineage>
</organism>
<name>A0AAJ6D269_LIMFE</name>
<dbReference type="EMBL" id="CP121468">
    <property type="protein sequence ID" value="WFR89932.1"/>
    <property type="molecule type" value="Genomic_DNA"/>
</dbReference>
<evidence type="ECO:0000256" key="1">
    <source>
        <dbReference type="SAM" id="Phobius"/>
    </source>
</evidence>
<reference evidence="2" key="1">
    <citation type="submission" date="2023-04" db="EMBL/GenBank/DDBJ databases">
        <title>Genomic of Limosilactobacillus fermentum MSJK0025.</title>
        <authorList>
            <person name="Yang S."/>
        </authorList>
    </citation>
    <scope>NUCLEOTIDE SEQUENCE</scope>
    <source>
        <strain evidence="2">MSJK0025</strain>
    </source>
</reference>
<evidence type="ECO:0000313" key="2">
    <source>
        <dbReference type="EMBL" id="WFR89932.1"/>
    </source>
</evidence>